<evidence type="ECO:0000313" key="6">
    <source>
        <dbReference type="Proteomes" id="UP000185766"/>
    </source>
</evidence>
<dbReference type="InterPro" id="IPR020845">
    <property type="entry name" value="AMP-binding_CS"/>
</dbReference>
<dbReference type="Gene3D" id="3.40.50.12780">
    <property type="entry name" value="N-terminal domain of ligase-like"/>
    <property type="match status" value="1"/>
</dbReference>
<dbReference type="GO" id="GO:0004467">
    <property type="term" value="F:long-chain fatty acid-CoA ligase activity"/>
    <property type="evidence" value="ECO:0007669"/>
    <property type="project" value="UniProtKB-EC"/>
</dbReference>
<dbReference type="Gene3D" id="3.30.300.30">
    <property type="match status" value="1"/>
</dbReference>
<dbReference type="Proteomes" id="UP000185766">
    <property type="component" value="Unassembled WGS sequence"/>
</dbReference>
<evidence type="ECO:0000313" key="5">
    <source>
        <dbReference type="EMBL" id="SEK92728.1"/>
    </source>
</evidence>
<dbReference type="SUPFAM" id="SSF56801">
    <property type="entry name" value="Acetyl-CoA synthetase-like"/>
    <property type="match status" value="1"/>
</dbReference>
<dbReference type="InterPro" id="IPR042099">
    <property type="entry name" value="ANL_N_sf"/>
</dbReference>
<dbReference type="GO" id="GO:0005524">
    <property type="term" value="F:ATP binding"/>
    <property type="evidence" value="ECO:0007669"/>
    <property type="project" value="UniProtKB-KW"/>
</dbReference>
<sequence>MSDQPLLPLQAFAQRLAEMPEQVYLTQPHPGGRLETLTWRQVDDQVRRAAAWLNSLALPQGSRIAIISKNCAHWLIADLAIWMAGHVSVPLYPNLTADSVRQVLEHAEVQLAFVGKLDAWPSMAPGVPEGVTTVALPLCPEGAFDRTWQDLQSTPPFTGVAPCQAEHLATLIYTSGTTGTPKGVMHNFANFAFTGTHAVALFDVNPADRVLSYLPLSHVAERVFVELASLYSGQQVFFAESLETFLSDLQRARPTVFFGVPRIWTKFQMGVFDKLPARKLNVLLSVPLLGGVLKRKILAGLGLDSVRYAVSGAAPLPEPLQQWYAKLGLNVIEAYGMTENCGYSHIGRPESLQQGWIGPANPGVTVRISELGEVQVHSGATMLGYYKDPERTAETLTEDGYLRTGDKGEQNAQGWLRLTGRIKDIFKTSKGKYVAPAPIENRLAAHERLEQVCVAGDNLPSALGLCVLSDSGREQARSEEGRKSLAQSLEQLLHATNAQLDKHEQLHALVVVGDAWAVENGFLTPTLKIKRNVVEEAYRKHFEHWMAQPHKVQWHMP</sequence>
<dbReference type="GO" id="GO:0016020">
    <property type="term" value="C:membrane"/>
    <property type="evidence" value="ECO:0007669"/>
    <property type="project" value="TreeGrafter"/>
</dbReference>
<dbReference type="AlphaFoldDB" id="A0A1H7L175"/>
<reference evidence="5 6" key="1">
    <citation type="submission" date="2016-10" db="EMBL/GenBank/DDBJ databases">
        <authorList>
            <person name="de Groot N.N."/>
        </authorList>
    </citation>
    <scope>NUCLEOTIDE SEQUENCE [LARGE SCALE GENOMIC DNA]</scope>
    <source>
        <strain evidence="5 6">JCM 19513</strain>
    </source>
</reference>
<dbReference type="Pfam" id="PF23562">
    <property type="entry name" value="AMP-binding_C_3"/>
    <property type="match status" value="1"/>
</dbReference>
<dbReference type="STRING" id="1429083.GCA_001885685_01076"/>
<keyword evidence="6" id="KW-1185">Reference proteome</keyword>
<feature type="domain" description="AMP-dependent synthetase/ligase" evidence="4">
    <location>
        <begin position="14"/>
        <end position="386"/>
    </location>
</feature>
<dbReference type="PANTHER" id="PTHR43272:SF33">
    <property type="entry name" value="AMP-BINDING DOMAIN-CONTAINING PROTEIN-RELATED"/>
    <property type="match status" value="1"/>
</dbReference>
<name>A0A1H7L175_9GAMM</name>
<keyword evidence="1" id="KW-0547">Nucleotide-binding</keyword>
<dbReference type="EMBL" id="FOAS01000006">
    <property type="protein sequence ID" value="SEK92728.1"/>
    <property type="molecule type" value="Genomic_DNA"/>
</dbReference>
<proteinExistence type="predicted"/>
<dbReference type="RefSeq" id="WP_074866951.1">
    <property type="nucleotide sequence ID" value="NZ_FOAS01000006.1"/>
</dbReference>
<dbReference type="PANTHER" id="PTHR43272">
    <property type="entry name" value="LONG-CHAIN-FATTY-ACID--COA LIGASE"/>
    <property type="match status" value="1"/>
</dbReference>
<evidence type="ECO:0000256" key="2">
    <source>
        <dbReference type="ARBA" id="ARBA00022840"/>
    </source>
</evidence>
<dbReference type="PROSITE" id="PS00455">
    <property type="entry name" value="AMP_BINDING"/>
    <property type="match status" value="1"/>
</dbReference>
<evidence type="ECO:0000259" key="4">
    <source>
        <dbReference type="Pfam" id="PF00501"/>
    </source>
</evidence>
<evidence type="ECO:0000256" key="3">
    <source>
        <dbReference type="ARBA" id="ARBA00024484"/>
    </source>
</evidence>
<gene>
    <name evidence="5" type="ORF">SAMN05216214_106147</name>
</gene>
<dbReference type="InterPro" id="IPR045851">
    <property type="entry name" value="AMP-bd_C_sf"/>
</dbReference>
<evidence type="ECO:0000256" key="1">
    <source>
        <dbReference type="ARBA" id="ARBA00022741"/>
    </source>
</evidence>
<dbReference type="Pfam" id="PF00501">
    <property type="entry name" value="AMP-binding"/>
    <property type="match status" value="1"/>
</dbReference>
<organism evidence="5 6">
    <name type="scientific">Atopomonas hussainii</name>
    <dbReference type="NCBI Taxonomy" id="1429083"/>
    <lineage>
        <taxon>Bacteria</taxon>
        <taxon>Pseudomonadati</taxon>
        <taxon>Pseudomonadota</taxon>
        <taxon>Gammaproteobacteria</taxon>
        <taxon>Pseudomonadales</taxon>
        <taxon>Pseudomonadaceae</taxon>
        <taxon>Atopomonas</taxon>
    </lineage>
</organism>
<accession>A0A1H7L175</accession>
<protein>
    <submittedName>
        <fullName evidence="5">Long-chain acyl-CoA synthetase (AMP-forming)</fullName>
    </submittedName>
</protein>
<dbReference type="InterPro" id="IPR000873">
    <property type="entry name" value="AMP-dep_synth/lig_dom"/>
</dbReference>
<keyword evidence="2" id="KW-0067">ATP-binding</keyword>
<comment type="catalytic activity">
    <reaction evidence="3">
        <text>a long-chain fatty acid + ATP + CoA = a long-chain fatty acyl-CoA + AMP + diphosphate</text>
        <dbReference type="Rhea" id="RHEA:15421"/>
        <dbReference type="ChEBI" id="CHEBI:30616"/>
        <dbReference type="ChEBI" id="CHEBI:33019"/>
        <dbReference type="ChEBI" id="CHEBI:57287"/>
        <dbReference type="ChEBI" id="CHEBI:57560"/>
        <dbReference type="ChEBI" id="CHEBI:83139"/>
        <dbReference type="ChEBI" id="CHEBI:456215"/>
        <dbReference type="EC" id="6.2.1.3"/>
    </reaction>
    <physiologicalReaction direction="left-to-right" evidence="3">
        <dbReference type="Rhea" id="RHEA:15422"/>
    </physiologicalReaction>
</comment>